<keyword evidence="2" id="KW-1185">Reference proteome</keyword>
<dbReference type="SUPFAM" id="SSF52058">
    <property type="entry name" value="L domain-like"/>
    <property type="match status" value="1"/>
</dbReference>
<dbReference type="InterPro" id="IPR026906">
    <property type="entry name" value="LRR_5"/>
</dbReference>
<name>A0ABQ9JK75_9CUCU</name>
<proteinExistence type="predicted"/>
<evidence type="ECO:0000313" key="1">
    <source>
        <dbReference type="EMBL" id="KAJ8978633.1"/>
    </source>
</evidence>
<dbReference type="Gene3D" id="3.80.10.10">
    <property type="entry name" value="Ribonuclease Inhibitor"/>
    <property type="match status" value="1"/>
</dbReference>
<dbReference type="InterPro" id="IPR032675">
    <property type="entry name" value="LRR_dom_sf"/>
</dbReference>
<dbReference type="EMBL" id="JAPWTJ010000415">
    <property type="protein sequence ID" value="KAJ8978633.1"/>
    <property type="molecule type" value="Genomic_DNA"/>
</dbReference>
<protein>
    <submittedName>
        <fullName evidence="1">Uncharacterized protein</fullName>
    </submittedName>
</protein>
<dbReference type="Proteomes" id="UP001162164">
    <property type="component" value="Unassembled WGS sequence"/>
</dbReference>
<evidence type="ECO:0000313" key="2">
    <source>
        <dbReference type="Proteomes" id="UP001162164"/>
    </source>
</evidence>
<sequence>MIESHAFSGLSNVERLSFPSGIRHLEPNAFNGLDTIGYIKLAFMDLPRLQAGVFRGLTNVGVLSIQESDLGVTDGAAFDEMTFIKSLECT</sequence>
<dbReference type="Pfam" id="PF13306">
    <property type="entry name" value="LRR_5"/>
    <property type="match status" value="1"/>
</dbReference>
<comment type="caution">
    <text evidence="1">The sequence shown here is derived from an EMBL/GenBank/DDBJ whole genome shotgun (WGS) entry which is preliminary data.</text>
</comment>
<organism evidence="1 2">
    <name type="scientific">Molorchus minor</name>
    <dbReference type="NCBI Taxonomy" id="1323400"/>
    <lineage>
        <taxon>Eukaryota</taxon>
        <taxon>Metazoa</taxon>
        <taxon>Ecdysozoa</taxon>
        <taxon>Arthropoda</taxon>
        <taxon>Hexapoda</taxon>
        <taxon>Insecta</taxon>
        <taxon>Pterygota</taxon>
        <taxon>Neoptera</taxon>
        <taxon>Endopterygota</taxon>
        <taxon>Coleoptera</taxon>
        <taxon>Polyphaga</taxon>
        <taxon>Cucujiformia</taxon>
        <taxon>Chrysomeloidea</taxon>
        <taxon>Cerambycidae</taxon>
        <taxon>Lamiinae</taxon>
        <taxon>Monochamini</taxon>
        <taxon>Molorchus</taxon>
    </lineage>
</organism>
<reference evidence="1" key="1">
    <citation type="journal article" date="2023" name="Insect Mol. Biol.">
        <title>Genome sequencing provides insights into the evolution of gene families encoding plant cell wall-degrading enzymes in longhorned beetles.</title>
        <authorList>
            <person name="Shin N.R."/>
            <person name="Okamura Y."/>
            <person name="Kirsch R."/>
            <person name="Pauchet Y."/>
        </authorList>
    </citation>
    <scope>NUCLEOTIDE SEQUENCE</scope>
    <source>
        <strain evidence="1">MMC_N1</strain>
    </source>
</reference>
<accession>A0ABQ9JK75</accession>
<gene>
    <name evidence="1" type="ORF">NQ317_009092</name>
</gene>